<gene>
    <name evidence="3" type="ORF">FIV42_20910</name>
</gene>
<dbReference type="SMART" id="SM01204">
    <property type="entry name" value="FIST_C"/>
    <property type="match status" value="1"/>
</dbReference>
<protein>
    <submittedName>
        <fullName evidence="3">Uncharacterized protein</fullName>
    </submittedName>
</protein>
<dbReference type="EMBL" id="CP041186">
    <property type="protein sequence ID" value="QDG53112.1"/>
    <property type="molecule type" value="Genomic_DNA"/>
</dbReference>
<organism evidence="3 4">
    <name type="scientific">Persicimonas caeni</name>
    <dbReference type="NCBI Taxonomy" id="2292766"/>
    <lineage>
        <taxon>Bacteria</taxon>
        <taxon>Deltaproteobacteria</taxon>
        <taxon>Bradymonadales</taxon>
        <taxon>Bradymonadaceae</taxon>
        <taxon>Persicimonas</taxon>
    </lineage>
</organism>
<dbReference type="InterPro" id="IPR019494">
    <property type="entry name" value="FIST_C"/>
</dbReference>
<feature type="domain" description="FIST C-domain" evidence="2">
    <location>
        <begin position="247"/>
        <end position="381"/>
    </location>
</feature>
<proteinExistence type="predicted"/>
<dbReference type="Proteomes" id="UP000315995">
    <property type="component" value="Chromosome"/>
</dbReference>
<dbReference type="PANTHER" id="PTHR40252:SF2">
    <property type="entry name" value="BLR0328 PROTEIN"/>
    <property type="match status" value="1"/>
</dbReference>
<dbReference type="PANTHER" id="PTHR40252">
    <property type="entry name" value="BLR0328 PROTEIN"/>
    <property type="match status" value="1"/>
</dbReference>
<dbReference type="AlphaFoldDB" id="A0A4Y6PXP8"/>
<keyword evidence="4" id="KW-1185">Reference proteome</keyword>
<evidence type="ECO:0000313" key="4">
    <source>
        <dbReference type="Proteomes" id="UP000315995"/>
    </source>
</evidence>
<dbReference type="SMART" id="SM00897">
    <property type="entry name" value="FIST"/>
    <property type="match status" value="1"/>
</dbReference>
<accession>A0A5B8Y9G4</accession>
<evidence type="ECO:0000313" key="3">
    <source>
        <dbReference type="EMBL" id="QDG53112.1"/>
    </source>
</evidence>
<dbReference type="Pfam" id="PF08495">
    <property type="entry name" value="FIST"/>
    <property type="match status" value="1"/>
</dbReference>
<name>A0A4Y6PXP8_PERCE</name>
<evidence type="ECO:0000259" key="2">
    <source>
        <dbReference type="SMART" id="SM01204"/>
    </source>
</evidence>
<dbReference type="OrthoDB" id="9807948at2"/>
<dbReference type="Pfam" id="PF10442">
    <property type="entry name" value="FIST_C"/>
    <property type="match status" value="1"/>
</dbReference>
<feature type="domain" description="FIST" evidence="1">
    <location>
        <begin position="46"/>
        <end position="246"/>
    </location>
</feature>
<reference evidence="3 4" key="1">
    <citation type="submission" date="2019-06" db="EMBL/GenBank/DDBJ databases">
        <title>Persicimonas caeni gen. nov., sp. nov., a predatory bacterium isolated from solar saltern.</title>
        <authorList>
            <person name="Wang S."/>
        </authorList>
    </citation>
    <scope>NUCLEOTIDE SEQUENCE [LARGE SCALE GENOMIC DNA]</scope>
    <source>
        <strain evidence="3 4">YN101</strain>
    </source>
</reference>
<dbReference type="InterPro" id="IPR013702">
    <property type="entry name" value="FIST_domain_N"/>
</dbReference>
<evidence type="ECO:0000259" key="1">
    <source>
        <dbReference type="SMART" id="SM00897"/>
    </source>
</evidence>
<sequence length="394" mass="42582">MRDESYASVQTVSDQQPKASVKVAANAIEDTARAVTALLDELDAEHAKLTMVFYGGDHDDKVIARALDSTTGARGVAGTTAGELSCKGFSHNSMTGMSFHGDGVRAAVEIVPKLRQLSLVPIVHLPGKLARGIGRSKSELDPERHLWLFMVDGHSGKEGLLTPFFMQAAPRLGLVGASLGDGEDFRHARVAHHGRVYRDAAAAILLEYDSPFETFKHTHMELTDRHVEVTKVSGGGRILEQLDGKLAQVVYAEALGIDPSQVTAATVAKFPLGYRFRGRPFPVSVLRIRNDGTFRLASSVQHGEQLSILEPNDLVGSTHRAIDEAIDALTARGCKAEALLLFHCIARYIEARHEGKVDALADALCQGPTCGLNTYGEQFETLHMNHSLTGVIFG</sequence>
<accession>A0A4Y6PXP8</accession>